<evidence type="ECO:0000256" key="3">
    <source>
        <dbReference type="SAM" id="SignalP"/>
    </source>
</evidence>
<feature type="region of interest" description="Disordered" evidence="1">
    <location>
        <begin position="401"/>
        <end position="432"/>
    </location>
</feature>
<name>A0AAD6S6X8_9AGAR</name>
<keyword evidence="3" id="KW-0732">Signal</keyword>
<organism evidence="4 5">
    <name type="scientific">Mycena alexandri</name>
    <dbReference type="NCBI Taxonomy" id="1745969"/>
    <lineage>
        <taxon>Eukaryota</taxon>
        <taxon>Fungi</taxon>
        <taxon>Dikarya</taxon>
        <taxon>Basidiomycota</taxon>
        <taxon>Agaricomycotina</taxon>
        <taxon>Agaricomycetes</taxon>
        <taxon>Agaricomycetidae</taxon>
        <taxon>Agaricales</taxon>
        <taxon>Marasmiineae</taxon>
        <taxon>Mycenaceae</taxon>
        <taxon>Mycena</taxon>
    </lineage>
</organism>
<keyword evidence="2" id="KW-0812">Transmembrane</keyword>
<evidence type="ECO:0000313" key="5">
    <source>
        <dbReference type="Proteomes" id="UP001218188"/>
    </source>
</evidence>
<feature type="transmembrane region" description="Helical" evidence="2">
    <location>
        <begin position="73"/>
        <end position="94"/>
    </location>
</feature>
<proteinExistence type="predicted"/>
<dbReference type="AlphaFoldDB" id="A0AAD6S6X8"/>
<sequence>MFFVESLSLMIFAAFRIATIARCPEPWFRQRLGVLSGCTPLRQPYTPAGILLSRSFARPLVRGESGPIRFVRACLLWCIALGVPVFGLIAIIFMPTTTQVYSKYVSPFQMDKKTHFDSPPGNATLLLTGLNQFSETEDSVPSNIQTRILTTELKEVDCKTTSSQFLFINGAVLIQCPYGWSRIMNVSLSLSFPHGITGVNVVPIQGTFIGPNNHDLLTEWLNEFGGTLDGVPLFTGSKLAGAFTWTQTDVNVNTGWSLFSPATMAVYTADIRGLQSVYPGNGTSDPDFATLTLVQRHPNATRQFIDTPDSTVLNGIATFGGFWTFLNGAFALFFGANVLYFAFGRRPLSALGLVHVFQRRRLQRQWNEDFPAIHTEGGLPGSESAGIVAFIRQRLVDLGEDPHRPVDVESQKTSGTEETDNLQSAEYDGTFK</sequence>
<keyword evidence="5" id="KW-1185">Reference proteome</keyword>
<dbReference type="Proteomes" id="UP001218188">
    <property type="component" value="Unassembled WGS sequence"/>
</dbReference>
<dbReference type="EMBL" id="JARJCM010000214">
    <property type="protein sequence ID" value="KAJ7022228.1"/>
    <property type="molecule type" value="Genomic_DNA"/>
</dbReference>
<comment type="caution">
    <text evidence="4">The sequence shown here is derived from an EMBL/GenBank/DDBJ whole genome shotgun (WGS) entry which is preliminary data.</text>
</comment>
<feature type="transmembrane region" description="Helical" evidence="2">
    <location>
        <begin position="322"/>
        <end position="343"/>
    </location>
</feature>
<feature type="compositionally biased region" description="Basic and acidic residues" evidence="1">
    <location>
        <begin position="401"/>
        <end position="410"/>
    </location>
</feature>
<keyword evidence="2" id="KW-0472">Membrane</keyword>
<reference evidence="4" key="1">
    <citation type="submission" date="2023-03" db="EMBL/GenBank/DDBJ databases">
        <title>Massive genome expansion in bonnet fungi (Mycena s.s.) driven by repeated elements and novel gene families across ecological guilds.</title>
        <authorList>
            <consortium name="Lawrence Berkeley National Laboratory"/>
            <person name="Harder C.B."/>
            <person name="Miyauchi S."/>
            <person name="Viragh M."/>
            <person name="Kuo A."/>
            <person name="Thoen E."/>
            <person name="Andreopoulos B."/>
            <person name="Lu D."/>
            <person name="Skrede I."/>
            <person name="Drula E."/>
            <person name="Henrissat B."/>
            <person name="Morin E."/>
            <person name="Kohler A."/>
            <person name="Barry K."/>
            <person name="LaButti K."/>
            <person name="Morin E."/>
            <person name="Salamov A."/>
            <person name="Lipzen A."/>
            <person name="Mereny Z."/>
            <person name="Hegedus B."/>
            <person name="Baldrian P."/>
            <person name="Stursova M."/>
            <person name="Weitz H."/>
            <person name="Taylor A."/>
            <person name="Grigoriev I.V."/>
            <person name="Nagy L.G."/>
            <person name="Martin F."/>
            <person name="Kauserud H."/>
        </authorList>
    </citation>
    <scope>NUCLEOTIDE SEQUENCE</scope>
    <source>
        <strain evidence="4">CBHHK200</strain>
    </source>
</reference>
<evidence type="ECO:0000256" key="2">
    <source>
        <dbReference type="SAM" id="Phobius"/>
    </source>
</evidence>
<accession>A0AAD6S6X8</accession>
<feature type="chain" id="PRO_5042042850" evidence="3">
    <location>
        <begin position="22"/>
        <end position="432"/>
    </location>
</feature>
<evidence type="ECO:0000313" key="4">
    <source>
        <dbReference type="EMBL" id="KAJ7022228.1"/>
    </source>
</evidence>
<gene>
    <name evidence="4" type="ORF">C8F04DRAFT_1138692</name>
</gene>
<feature type="compositionally biased region" description="Polar residues" evidence="1">
    <location>
        <begin position="411"/>
        <end position="424"/>
    </location>
</feature>
<feature type="signal peptide" evidence="3">
    <location>
        <begin position="1"/>
        <end position="21"/>
    </location>
</feature>
<keyword evidence="2" id="KW-1133">Transmembrane helix</keyword>
<evidence type="ECO:0000256" key="1">
    <source>
        <dbReference type="SAM" id="MobiDB-lite"/>
    </source>
</evidence>
<protein>
    <submittedName>
        <fullName evidence="4">Uncharacterized protein</fullName>
    </submittedName>
</protein>